<dbReference type="EMBL" id="JAVTTP010000001">
    <property type="protein sequence ID" value="MDT7828613.1"/>
    <property type="molecule type" value="Genomic_DNA"/>
</dbReference>
<dbReference type="Proteomes" id="UP001250656">
    <property type="component" value="Unassembled WGS sequence"/>
</dbReference>
<name>A0ABU3L5G1_9FLAO</name>
<sequence>MKEDLEIPVKVILGKIYWIRGQKIMLDKDLAELYGVEIKQLKRQVRRNLERFYLDFMYEMESNEHEILRSQIGTSRWGGTRHAPMAFMEQGVAMLSSVLNSPKAIKVNIQIIGVFTKNTTDFRGYANNKTRNRGNQKESLGSRQGHWTSLSLSG</sequence>
<protein>
    <submittedName>
        <fullName evidence="3">ORF6N domain-containing protein</fullName>
    </submittedName>
</protein>
<dbReference type="InterPro" id="IPR018873">
    <property type="entry name" value="KilA-N_DNA-bd_domain"/>
</dbReference>
<feature type="domain" description="KilA-N DNA-binding" evidence="2">
    <location>
        <begin position="15"/>
        <end position="98"/>
    </location>
</feature>
<organism evidence="3 4">
    <name type="scientific">Pricia mediterranea</name>
    <dbReference type="NCBI Taxonomy" id="3076079"/>
    <lineage>
        <taxon>Bacteria</taxon>
        <taxon>Pseudomonadati</taxon>
        <taxon>Bacteroidota</taxon>
        <taxon>Flavobacteriia</taxon>
        <taxon>Flavobacteriales</taxon>
        <taxon>Flavobacteriaceae</taxon>
        <taxon>Pricia</taxon>
    </lineage>
</organism>
<evidence type="ECO:0000313" key="3">
    <source>
        <dbReference type="EMBL" id="MDT7828613.1"/>
    </source>
</evidence>
<dbReference type="RefSeq" id="WP_314014017.1">
    <property type="nucleotide sequence ID" value="NZ_JAVTTP010000001.1"/>
</dbReference>
<dbReference type="Pfam" id="PF10543">
    <property type="entry name" value="ORF6N"/>
    <property type="match status" value="1"/>
</dbReference>
<reference evidence="3 4" key="1">
    <citation type="submission" date="2023-09" db="EMBL/GenBank/DDBJ databases">
        <title>Novel taxa isolated from Blanes Bay.</title>
        <authorList>
            <person name="Rey-Velasco X."/>
            <person name="Lucena T."/>
        </authorList>
    </citation>
    <scope>NUCLEOTIDE SEQUENCE [LARGE SCALE GENOMIC DNA]</scope>
    <source>
        <strain evidence="3 4">S334</strain>
    </source>
</reference>
<evidence type="ECO:0000259" key="2">
    <source>
        <dbReference type="Pfam" id="PF10543"/>
    </source>
</evidence>
<comment type="caution">
    <text evidence="3">The sequence shown here is derived from an EMBL/GenBank/DDBJ whole genome shotgun (WGS) entry which is preliminary data.</text>
</comment>
<feature type="region of interest" description="Disordered" evidence="1">
    <location>
        <begin position="125"/>
        <end position="154"/>
    </location>
</feature>
<gene>
    <name evidence="3" type="ORF">RQM65_08050</name>
</gene>
<evidence type="ECO:0000313" key="4">
    <source>
        <dbReference type="Proteomes" id="UP001250656"/>
    </source>
</evidence>
<accession>A0ABU3L5G1</accession>
<keyword evidence="4" id="KW-1185">Reference proteome</keyword>
<feature type="compositionally biased region" description="Polar residues" evidence="1">
    <location>
        <begin position="137"/>
        <end position="154"/>
    </location>
</feature>
<evidence type="ECO:0000256" key="1">
    <source>
        <dbReference type="SAM" id="MobiDB-lite"/>
    </source>
</evidence>
<proteinExistence type="predicted"/>